<evidence type="ECO:0000256" key="1">
    <source>
        <dbReference type="ARBA" id="ARBA00022729"/>
    </source>
</evidence>
<evidence type="ECO:0000313" key="7">
    <source>
        <dbReference type="EMBL" id="ODS22492.1"/>
    </source>
</evidence>
<keyword evidence="4" id="KW-0564">Palmitate</keyword>
<dbReference type="STRING" id="62101.AB835_13895"/>
<protein>
    <recommendedName>
        <fullName evidence="4">Outer membrane protein assembly factor BamB</fullName>
    </recommendedName>
</protein>
<keyword evidence="3 4" id="KW-0998">Cell outer membrane</keyword>
<dbReference type="GO" id="GO:0009279">
    <property type="term" value="C:cell outer membrane"/>
    <property type="evidence" value="ECO:0007669"/>
    <property type="project" value="UniProtKB-SubCell"/>
</dbReference>
<dbReference type="PANTHER" id="PTHR34512">
    <property type="entry name" value="CELL SURFACE PROTEIN"/>
    <property type="match status" value="1"/>
</dbReference>
<dbReference type="InterPro" id="IPR011047">
    <property type="entry name" value="Quinoprotein_ADH-like_sf"/>
</dbReference>
<reference evidence="7 8" key="1">
    <citation type="journal article" date="2016" name="Appl. Environ. Microbiol.">
        <title>Lack of Overt Genome Reduction in the Bryostatin-Producing Bryozoan Symbiont "Candidatus Endobugula sertula".</title>
        <authorList>
            <person name="Miller I.J."/>
            <person name="Vanee N."/>
            <person name="Fong S.S."/>
            <person name="Lim-Fong G.E."/>
            <person name="Kwan J.C."/>
        </authorList>
    </citation>
    <scope>NUCLEOTIDE SEQUENCE [LARGE SCALE GENOMIC DNA]</scope>
    <source>
        <strain evidence="7">AB1-4</strain>
    </source>
</reference>
<accession>A0A1D2QLP5</accession>
<dbReference type="SMART" id="SM00564">
    <property type="entry name" value="PQQ"/>
    <property type="match status" value="7"/>
</dbReference>
<feature type="region of interest" description="Disordered" evidence="5">
    <location>
        <begin position="384"/>
        <end position="404"/>
    </location>
</feature>
<proteinExistence type="inferred from homology"/>
<comment type="subunit">
    <text evidence="4">Part of the Bam complex.</text>
</comment>
<evidence type="ECO:0000259" key="6">
    <source>
        <dbReference type="Pfam" id="PF13360"/>
    </source>
</evidence>
<dbReference type="GO" id="GO:0043165">
    <property type="term" value="P:Gram-negative-bacterium-type cell outer membrane assembly"/>
    <property type="evidence" value="ECO:0007669"/>
    <property type="project" value="UniProtKB-UniRule"/>
</dbReference>
<dbReference type="InterPro" id="IPR017687">
    <property type="entry name" value="BamB"/>
</dbReference>
<evidence type="ECO:0000256" key="5">
    <source>
        <dbReference type="SAM" id="MobiDB-lite"/>
    </source>
</evidence>
<dbReference type="SUPFAM" id="SSF50998">
    <property type="entry name" value="Quinoprotein alcohol dehydrogenase-like"/>
    <property type="match status" value="1"/>
</dbReference>
<dbReference type="GO" id="GO:0051205">
    <property type="term" value="P:protein insertion into membrane"/>
    <property type="evidence" value="ECO:0007669"/>
    <property type="project" value="UniProtKB-UniRule"/>
</dbReference>
<evidence type="ECO:0000256" key="3">
    <source>
        <dbReference type="ARBA" id="ARBA00023237"/>
    </source>
</evidence>
<dbReference type="InterPro" id="IPR015943">
    <property type="entry name" value="WD40/YVTN_repeat-like_dom_sf"/>
</dbReference>
<keyword evidence="2 4" id="KW-0472">Membrane</keyword>
<name>A0A1D2QLP5_9GAMM</name>
<feature type="compositionally biased region" description="Basic and acidic residues" evidence="5">
    <location>
        <begin position="389"/>
        <end position="404"/>
    </location>
</feature>
<keyword evidence="4" id="KW-0449">Lipoprotein</keyword>
<comment type="caution">
    <text evidence="7">The sequence shown here is derived from an EMBL/GenBank/DDBJ whole genome shotgun (WGS) entry which is preliminary data.</text>
</comment>
<dbReference type="Gene3D" id="2.130.10.10">
    <property type="entry name" value="YVTN repeat-like/Quinoprotein amine dehydrogenase"/>
    <property type="match status" value="1"/>
</dbReference>
<evidence type="ECO:0000256" key="4">
    <source>
        <dbReference type="HAMAP-Rule" id="MF_00923"/>
    </source>
</evidence>
<dbReference type="Pfam" id="PF13360">
    <property type="entry name" value="PQQ_2"/>
    <property type="match status" value="1"/>
</dbReference>
<dbReference type="NCBIfam" id="TIGR03300">
    <property type="entry name" value="assembly_YfgL"/>
    <property type="match status" value="1"/>
</dbReference>
<comment type="subcellular location">
    <subcellularLocation>
        <location evidence="4">Cell outer membrane</location>
        <topology evidence="4">Lipid-anchor</topology>
    </subcellularLocation>
</comment>
<organism evidence="7 8">
    <name type="scientific">Candidatus Endobugula sertula</name>
    <name type="common">Bugula neritina bacterial symbiont</name>
    <dbReference type="NCBI Taxonomy" id="62101"/>
    <lineage>
        <taxon>Bacteria</taxon>
        <taxon>Pseudomonadati</taxon>
        <taxon>Pseudomonadota</taxon>
        <taxon>Gammaproteobacteria</taxon>
        <taxon>Cellvibrionales</taxon>
        <taxon>Cellvibrionaceae</taxon>
        <taxon>Candidatus Endobugula</taxon>
    </lineage>
</organism>
<dbReference type="PANTHER" id="PTHR34512:SF30">
    <property type="entry name" value="OUTER MEMBRANE PROTEIN ASSEMBLY FACTOR BAMB"/>
    <property type="match status" value="1"/>
</dbReference>
<dbReference type="InterPro" id="IPR018391">
    <property type="entry name" value="PQQ_b-propeller_rpt"/>
</dbReference>
<gene>
    <name evidence="4" type="primary">bamB</name>
    <name evidence="7" type="ORF">AB835_13895</name>
</gene>
<dbReference type="HAMAP" id="MF_00923">
    <property type="entry name" value="OM_assembly_BamB"/>
    <property type="match status" value="1"/>
</dbReference>
<comment type="similarity">
    <text evidence="4">Belongs to the BamB family.</text>
</comment>
<feature type="domain" description="Pyrrolo-quinoline quinone repeat" evidence="6">
    <location>
        <begin position="72"/>
        <end position="302"/>
    </location>
</feature>
<sequence length="404" mass="44983">MRLPIFLLLLLGLSACSWFKEKIEEPKQLTSHSNNIFIRERWQRDVGKGLGDLYHVIKPAVTSETVFANDIEGRVYAFDRETGKRKWAKHLMLDLSSGPGLGQTVVLFGSLNGDVVALNQSNGEQIWRVNITSEIMAPPQTNGQVVVVQTNEGKLYGLDYDTGKFLWRYSAKLPLLTIRGTATPQIFGNNLITGFANGKIVALSATDGVPFWERRIAYPRGKTEIARVVDVDGNSIVNGETVYSTSYNGHITAIAPDGYLRWTEKVSSHQSPLVVDGRVFVTAYDGVVHAYDAATGLELWKNNLLLYRKVSAPQSVAGFVVVSDYQGYIHVFDPELGVIIGRSRFDKEGIRSPMVSDGTYLYALGNDGELSSISLHLRGTRQQIEAQEESAKRRREEQELKENK</sequence>
<evidence type="ECO:0000256" key="2">
    <source>
        <dbReference type="ARBA" id="ARBA00023136"/>
    </source>
</evidence>
<dbReference type="Proteomes" id="UP000242502">
    <property type="component" value="Unassembled WGS sequence"/>
</dbReference>
<keyword evidence="1 4" id="KW-0732">Signal</keyword>
<dbReference type="PROSITE" id="PS51257">
    <property type="entry name" value="PROKAR_LIPOPROTEIN"/>
    <property type="match status" value="1"/>
</dbReference>
<comment type="function">
    <text evidence="4">Part of the outer membrane protein assembly complex, which is involved in assembly and insertion of beta-barrel proteins into the outer membrane.</text>
</comment>
<dbReference type="InterPro" id="IPR002372">
    <property type="entry name" value="PQQ_rpt_dom"/>
</dbReference>
<evidence type="ECO:0000313" key="8">
    <source>
        <dbReference type="Proteomes" id="UP000242502"/>
    </source>
</evidence>
<dbReference type="EMBL" id="MDLC01000074">
    <property type="protein sequence ID" value="ODS22492.1"/>
    <property type="molecule type" value="Genomic_DNA"/>
</dbReference>
<dbReference type="AlphaFoldDB" id="A0A1D2QLP5"/>